<dbReference type="PIRSF" id="PIRSF018567">
    <property type="entry name" value="AcoX"/>
    <property type="match status" value="1"/>
</dbReference>
<dbReference type="SUPFAM" id="SSF111331">
    <property type="entry name" value="NAD kinase/diacylglycerol kinase-like"/>
    <property type="match status" value="1"/>
</dbReference>
<accession>W4M497</accession>
<dbReference type="AlphaFoldDB" id="W4M497"/>
<proteinExistence type="predicted"/>
<dbReference type="Pfam" id="PF01513">
    <property type="entry name" value="NAD_kinase"/>
    <property type="match status" value="1"/>
</dbReference>
<dbReference type="PANTHER" id="PTHR40697">
    <property type="entry name" value="ACETOIN CATABOLISM PROTEIN X"/>
    <property type="match status" value="1"/>
</dbReference>
<evidence type="ECO:0000313" key="1">
    <source>
        <dbReference type="EMBL" id="ETX04998.1"/>
    </source>
</evidence>
<dbReference type="InterPro" id="IPR017438">
    <property type="entry name" value="ATP-NAD_kinase_N"/>
</dbReference>
<dbReference type="InterPro" id="IPR002504">
    <property type="entry name" value="NADK"/>
</dbReference>
<protein>
    <recommendedName>
        <fullName evidence="3">ATP-NAD kinase</fullName>
    </recommendedName>
</protein>
<dbReference type="GO" id="GO:0051287">
    <property type="term" value="F:NAD binding"/>
    <property type="evidence" value="ECO:0007669"/>
    <property type="project" value="UniProtKB-ARBA"/>
</dbReference>
<evidence type="ECO:0000313" key="2">
    <source>
        <dbReference type="Proteomes" id="UP000019140"/>
    </source>
</evidence>
<gene>
    <name evidence="1" type="ORF">ETSY2_25565</name>
</gene>
<name>W4M497_9BACT</name>
<comment type="caution">
    <text evidence="1">The sequence shown here is derived from an EMBL/GenBank/DDBJ whole genome shotgun (WGS) entry which is preliminary data.</text>
</comment>
<dbReference type="GO" id="GO:0003951">
    <property type="term" value="F:NAD+ kinase activity"/>
    <property type="evidence" value="ECO:0007669"/>
    <property type="project" value="InterPro"/>
</dbReference>
<dbReference type="PANTHER" id="PTHR40697:SF3">
    <property type="entry name" value="ACETOIN CATABOLISM PROTEIN X"/>
    <property type="match status" value="1"/>
</dbReference>
<reference evidence="1 2" key="1">
    <citation type="journal article" date="2014" name="Nature">
        <title>An environmental bacterial taxon with a large and distinct metabolic repertoire.</title>
        <authorList>
            <person name="Wilson M.C."/>
            <person name="Mori T."/>
            <person name="Ruckert C."/>
            <person name="Uria A.R."/>
            <person name="Helf M.J."/>
            <person name="Takada K."/>
            <person name="Gernert C."/>
            <person name="Steffens U.A."/>
            <person name="Heycke N."/>
            <person name="Schmitt S."/>
            <person name="Rinke C."/>
            <person name="Helfrich E.J."/>
            <person name="Brachmann A.O."/>
            <person name="Gurgui C."/>
            <person name="Wakimoto T."/>
            <person name="Kracht M."/>
            <person name="Crusemann M."/>
            <person name="Hentschel U."/>
            <person name="Abe I."/>
            <person name="Matsunaga S."/>
            <person name="Kalinowski J."/>
            <person name="Takeyama H."/>
            <person name="Piel J."/>
        </authorList>
    </citation>
    <scope>NUCLEOTIDE SEQUENCE [LARGE SCALE GENOMIC DNA]</scope>
    <source>
        <strain evidence="2">TSY2</strain>
    </source>
</reference>
<dbReference type="GO" id="GO:0006741">
    <property type="term" value="P:NADP+ biosynthetic process"/>
    <property type="evidence" value="ECO:0007669"/>
    <property type="project" value="InterPro"/>
</dbReference>
<sequence length="330" mass="34772">MKAVGIIANPTASGDIRRLVAEGRVIPAGEKVNIIRRVLLGLQSLGVRQVIAMPDPAQLCLRARDDVRLSLNLELLDMPVQQTADDSVRAAALMGRQGAGCIVTLGGDGTNRAVAKGCGQVPLVPISTGTNNVFPTMVEGTLAGLAAGVVAGGLVDADTVLSVSKRIEVYLDGEYRDIALVDVAVSKEPFVASRAVWDMTSLHEVFLTRAEPLSIGISAIGSRLQAVSMTDDGGLYFRLGPNGTTVLAPVAPGLVNPVAIAEWRQLPLGQRVGIHHHPCTIALDGEREFSVLPGQSVEVVLTHNGPRVVHIEATLGEANRRGVFTRSIDN</sequence>
<dbReference type="InterPro" id="IPR039065">
    <property type="entry name" value="AcoX-like"/>
</dbReference>
<keyword evidence="2" id="KW-1185">Reference proteome</keyword>
<dbReference type="InterPro" id="IPR011391">
    <property type="entry name" value="AcoX_kinase"/>
</dbReference>
<organism evidence="1 2">
    <name type="scientific">Candidatus Entotheonella gemina</name>
    <dbReference type="NCBI Taxonomy" id="1429439"/>
    <lineage>
        <taxon>Bacteria</taxon>
        <taxon>Pseudomonadati</taxon>
        <taxon>Nitrospinota/Tectimicrobiota group</taxon>
        <taxon>Candidatus Tectimicrobiota</taxon>
        <taxon>Candidatus Entotheonellia</taxon>
        <taxon>Candidatus Entotheonellales</taxon>
        <taxon>Candidatus Entotheonellaceae</taxon>
        <taxon>Candidatus Entotheonella</taxon>
    </lineage>
</organism>
<evidence type="ECO:0008006" key="3">
    <source>
        <dbReference type="Google" id="ProtNLM"/>
    </source>
</evidence>
<dbReference type="GO" id="GO:0005524">
    <property type="term" value="F:ATP binding"/>
    <property type="evidence" value="ECO:0007669"/>
    <property type="project" value="UniProtKB-ARBA"/>
</dbReference>
<dbReference type="PATRIC" id="fig|1429439.4.peg.4340"/>
<dbReference type="EMBL" id="AZHX01001067">
    <property type="protein sequence ID" value="ETX04998.1"/>
    <property type="molecule type" value="Genomic_DNA"/>
</dbReference>
<dbReference type="Proteomes" id="UP000019140">
    <property type="component" value="Unassembled WGS sequence"/>
</dbReference>
<dbReference type="HOGENOM" id="CLU_786821_0_0_7"/>
<dbReference type="InterPro" id="IPR016064">
    <property type="entry name" value="NAD/diacylglycerol_kinase_sf"/>
</dbReference>
<dbReference type="Gene3D" id="3.40.50.10330">
    <property type="entry name" value="Probable inorganic polyphosphate/atp-NAD kinase, domain 1"/>
    <property type="match status" value="1"/>
</dbReference>